<dbReference type="Gene3D" id="1.10.260.40">
    <property type="entry name" value="lambda repressor-like DNA-binding domains"/>
    <property type="match status" value="1"/>
</dbReference>
<reference evidence="2" key="1">
    <citation type="submission" date="2020-05" db="EMBL/GenBank/DDBJ databases">
        <authorList>
            <person name="Chiriac C."/>
            <person name="Salcher M."/>
            <person name="Ghai R."/>
            <person name="Kavagutti S V."/>
        </authorList>
    </citation>
    <scope>NUCLEOTIDE SEQUENCE</scope>
</reference>
<dbReference type="InterPro" id="IPR010982">
    <property type="entry name" value="Lambda_DNA-bd_dom_sf"/>
</dbReference>
<evidence type="ECO:0000259" key="1">
    <source>
        <dbReference type="SMART" id="SM00530"/>
    </source>
</evidence>
<protein>
    <submittedName>
        <fullName evidence="2">Unannotated protein</fullName>
    </submittedName>
</protein>
<gene>
    <name evidence="2" type="ORF">UFOPK3957_01629</name>
</gene>
<dbReference type="GO" id="GO:0003677">
    <property type="term" value="F:DNA binding"/>
    <property type="evidence" value="ECO:0007669"/>
    <property type="project" value="InterPro"/>
</dbReference>
<sequence length="110" mass="11925">MTAMSRTATAALGTMGTRIELRRRALEWSIEDTAARLGVNPRTVRAVELGRPTVKVGTVFAYADLVGVRLFGLEGDELVRARRVGEDTLALLPALTPGPDRTVLDDEEGF</sequence>
<dbReference type="EMBL" id="CAFBOM010000318">
    <property type="protein sequence ID" value="CAB5001916.1"/>
    <property type="molecule type" value="Genomic_DNA"/>
</dbReference>
<dbReference type="Pfam" id="PF01381">
    <property type="entry name" value="HTH_3"/>
    <property type="match status" value="1"/>
</dbReference>
<accession>A0A6J7P928</accession>
<dbReference type="SMART" id="SM00530">
    <property type="entry name" value="HTH_XRE"/>
    <property type="match status" value="1"/>
</dbReference>
<dbReference type="SUPFAM" id="SSF47413">
    <property type="entry name" value="lambda repressor-like DNA-binding domains"/>
    <property type="match status" value="1"/>
</dbReference>
<evidence type="ECO:0000313" key="2">
    <source>
        <dbReference type="EMBL" id="CAB5001916.1"/>
    </source>
</evidence>
<dbReference type="AlphaFoldDB" id="A0A6J7P928"/>
<proteinExistence type="predicted"/>
<name>A0A6J7P928_9ZZZZ</name>
<dbReference type="InterPro" id="IPR001387">
    <property type="entry name" value="Cro/C1-type_HTH"/>
</dbReference>
<feature type="domain" description="HTH cro/C1-type" evidence="1">
    <location>
        <begin position="18"/>
        <end position="73"/>
    </location>
</feature>
<organism evidence="2">
    <name type="scientific">freshwater metagenome</name>
    <dbReference type="NCBI Taxonomy" id="449393"/>
    <lineage>
        <taxon>unclassified sequences</taxon>
        <taxon>metagenomes</taxon>
        <taxon>ecological metagenomes</taxon>
    </lineage>
</organism>